<dbReference type="Proteomes" id="UP000232149">
    <property type="component" value="Unassembled WGS sequence"/>
</dbReference>
<feature type="chain" id="PRO_5044383852" evidence="1">
    <location>
        <begin position="29"/>
        <end position="107"/>
    </location>
</feature>
<reference evidence="4 5" key="1">
    <citation type="submission" date="2017-07" db="EMBL/GenBank/DDBJ databases">
        <title>Leptospira spp. isolated from tropical soils.</title>
        <authorList>
            <person name="Thibeaux R."/>
            <person name="Iraola G."/>
            <person name="Ferres I."/>
            <person name="Bierque E."/>
            <person name="Girault D."/>
            <person name="Soupe-Gilbert M.-E."/>
            <person name="Picardeau M."/>
            <person name="Goarant C."/>
        </authorList>
    </citation>
    <scope>NUCLEOTIDE SEQUENCE [LARGE SCALE GENOMIC DNA]</scope>
    <source>
        <strain evidence="2 5">FH2-B-C1</strain>
        <strain evidence="3 4">FH2-B-D1</strain>
    </source>
</reference>
<dbReference type="EMBL" id="NPDU01000106">
    <property type="protein sequence ID" value="PJZ59671.1"/>
    <property type="molecule type" value="Genomic_DNA"/>
</dbReference>
<comment type="caution">
    <text evidence="2">The sequence shown here is derived from an EMBL/GenBank/DDBJ whole genome shotgun (WGS) entry which is preliminary data.</text>
</comment>
<dbReference type="OrthoDB" id="331113at2"/>
<proteinExistence type="predicted"/>
<keyword evidence="1" id="KW-0732">Signal</keyword>
<name>A0A2M9YST4_9LEPT</name>
<evidence type="ECO:0000313" key="3">
    <source>
        <dbReference type="EMBL" id="PJZ59671.1"/>
    </source>
</evidence>
<dbReference type="AlphaFoldDB" id="A0A2M9YST4"/>
<evidence type="ECO:0000313" key="4">
    <source>
        <dbReference type="Proteomes" id="UP000232149"/>
    </source>
</evidence>
<accession>A0A2M9YST4</accession>
<organism evidence="2 5">
    <name type="scientific">Leptospira adleri</name>
    <dbReference type="NCBI Taxonomy" id="2023186"/>
    <lineage>
        <taxon>Bacteria</taxon>
        <taxon>Pseudomonadati</taxon>
        <taxon>Spirochaetota</taxon>
        <taxon>Spirochaetia</taxon>
        <taxon>Leptospirales</taxon>
        <taxon>Leptospiraceae</taxon>
        <taxon>Leptospira</taxon>
    </lineage>
</organism>
<dbReference type="EMBL" id="NPDV01000002">
    <property type="protein sequence ID" value="PJZ54613.1"/>
    <property type="molecule type" value="Genomic_DNA"/>
</dbReference>
<dbReference type="Proteomes" id="UP000232188">
    <property type="component" value="Unassembled WGS sequence"/>
</dbReference>
<dbReference type="Pfam" id="PF13146">
    <property type="entry name" value="TRL"/>
    <property type="match status" value="1"/>
</dbReference>
<evidence type="ECO:0000256" key="1">
    <source>
        <dbReference type="SAM" id="SignalP"/>
    </source>
</evidence>
<keyword evidence="4" id="KW-1185">Reference proteome</keyword>
<evidence type="ECO:0000313" key="5">
    <source>
        <dbReference type="Proteomes" id="UP000232188"/>
    </source>
</evidence>
<protein>
    <submittedName>
        <fullName evidence="2">TRL-like family protein</fullName>
    </submittedName>
</protein>
<sequence length="107" mass="11302">MKKNIIISFVIMGLFALLSNCSTGPVNGALFTNVTFPGEINTSNSVQSLKKGEGCVHSILHLVTFGKASAGKIALENKISRIATIDHSTVSVIGALYKNYCTIVSGE</sequence>
<dbReference type="InterPro" id="IPR025113">
    <property type="entry name" value="TRL-like"/>
</dbReference>
<feature type="signal peptide" evidence="1">
    <location>
        <begin position="1"/>
        <end position="28"/>
    </location>
</feature>
<dbReference type="RefSeq" id="WP_100784149.1">
    <property type="nucleotide sequence ID" value="NZ_NPDU01000106.1"/>
</dbReference>
<gene>
    <name evidence="3" type="ORF">CH376_22535</name>
    <name evidence="2" type="ORF">CH380_02490</name>
</gene>
<evidence type="ECO:0000313" key="2">
    <source>
        <dbReference type="EMBL" id="PJZ54613.1"/>
    </source>
</evidence>